<organism evidence="1 2">
    <name type="scientific">Streptococcus phocae</name>
    <dbReference type="NCBI Taxonomy" id="119224"/>
    <lineage>
        <taxon>Bacteria</taxon>
        <taxon>Bacillati</taxon>
        <taxon>Bacillota</taxon>
        <taxon>Bacilli</taxon>
        <taxon>Lactobacillales</taxon>
        <taxon>Streptococcaceae</taxon>
        <taxon>Streptococcus</taxon>
    </lineage>
</organism>
<evidence type="ECO:0000313" key="1">
    <source>
        <dbReference type="EMBL" id="KPJ23263.1"/>
    </source>
</evidence>
<dbReference type="EMBL" id="LHQM01000002">
    <property type="protein sequence ID" value="KPJ23263.1"/>
    <property type="molecule type" value="Genomic_DNA"/>
</dbReference>
<dbReference type="RefSeq" id="WP_054278017.1">
    <property type="nucleotide sequence ID" value="NZ_LHQM01000002.1"/>
</dbReference>
<gene>
    <name evidence="1" type="ORF">AKK44_00290</name>
</gene>
<sequence length="54" mass="6218">MEQKKNEMTSISVRVPKQLYADYKKALMSEGKIVTYDLRNHMSDVIESKKGLGK</sequence>
<dbReference type="Proteomes" id="UP000049578">
    <property type="component" value="Unassembled WGS sequence"/>
</dbReference>
<dbReference type="PATRIC" id="fig|119224.3.peg.546"/>
<reference evidence="1 2" key="1">
    <citation type="submission" date="2015-08" db="EMBL/GenBank/DDBJ databases">
        <title>Genome sequence of Streptococcus phocae subsp. phocae ATCC 51973T isolated from liver specimen obtained from seal.</title>
        <authorList>
            <person name="Avendano-Herrera R."/>
        </authorList>
    </citation>
    <scope>NUCLEOTIDE SEQUENCE [LARGE SCALE GENOMIC DNA]</scope>
    <source>
        <strain evidence="1 2">ATCC 51973</strain>
    </source>
</reference>
<keyword evidence="2" id="KW-1185">Reference proteome</keyword>
<evidence type="ECO:0000313" key="2">
    <source>
        <dbReference type="Proteomes" id="UP000049578"/>
    </source>
</evidence>
<name>A0A0P6S3Q6_9STRE</name>
<comment type="caution">
    <text evidence="1">The sequence shown here is derived from an EMBL/GenBank/DDBJ whole genome shotgun (WGS) entry which is preliminary data.</text>
</comment>
<dbReference type="STRING" id="119224.AKK44_00290"/>
<accession>A0A0P6S3Q6</accession>
<dbReference type="AlphaFoldDB" id="A0A0P6S3Q6"/>
<proteinExistence type="predicted"/>
<protein>
    <submittedName>
        <fullName evidence="1">Transcriptional regulator</fullName>
    </submittedName>
</protein>